<protein>
    <submittedName>
        <fullName evidence="4">SgrR family transcriptional regulator</fullName>
    </submittedName>
</protein>
<dbReference type="Pfam" id="PF00496">
    <property type="entry name" value="SBP_bac_5"/>
    <property type="match status" value="1"/>
</dbReference>
<dbReference type="GO" id="GO:0003677">
    <property type="term" value="F:DNA binding"/>
    <property type="evidence" value="ECO:0007669"/>
    <property type="project" value="UniProtKB-KW"/>
</dbReference>
<sequence length="563" mass="63137">MRLIDQFQKLHTLLAKTPEQPGLPALADTLNCSERNARLLLRKMEEKGWLHWEAARGRGHFSRLTMLASPQQVALDHLSGLLADGELEEAFASLDGEQRKLLMARLPDFLHAPQASGSRNRLRIPLGHPIEALDPTGITTSTEGHLVGQIFSRLTEFDRTTQQLMPGLAHYWEPEDDAKTWHFWLRPGLSFHDGSEVEAEDVRQTLLRVRDKAGDSAYLYEHLDAIEIGDGRRVTCHLKFTDYLWPHSLAAPSASIIPRNRSSDFSLMPVGSGPFKVTRRSEYRLTLTVFEDYYRERALLDEIDLWVIAPSEERSAFDLHFGYTGSSSKTEHQVAQVLPGCTSVSCNSSRPLLASAEQRLALADWLAPSVLIATDDESRQPASGLLPDWQHRVAAPRGRPPIPEHTRLTMVTIGIIGRLAALTESIKERLKEAKIELDVVALSVPEYLRYEWLDSADLVLQIEPLNNYADLDCYGWFSSNPILQKWSPPARRLLMDKQLRAIRATADGEARMQAYAGIGKQLVMEGLLIPISHEILRVQAAAHVGGVKNLAFGLAPFADLWLR</sequence>
<dbReference type="Proteomes" id="UP000184693">
    <property type="component" value="Unassembled WGS sequence"/>
</dbReference>
<evidence type="ECO:0000313" key="5">
    <source>
        <dbReference type="Proteomes" id="UP000184693"/>
    </source>
</evidence>
<dbReference type="SUPFAM" id="SSF53850">
    <property type="entry name" value="Periplasmic binding protein-like II"/>
    <property type="match status" value="1"/>
</dbReference>
<evidence type="ECO:0000256" key="1">
    <source>
        <dbReference type="ARBA" id="ARBA00023125"/>
    </source>
</evidence>
<organism evidence="4 5">
    <name type="scientific">Paraburkholderia phenazinium</name>
    <dbReference type="NCBI Taxonomy" id="60549"/>
    <lineage>
        <taxon>Bacteria</taxon>
        <taxon>Pseudomonadati</taxon>
        <taxon>Pseudomonadota</taxon>
        <taxon>Betaproteobacteria</taxon>
        <taxon>Burkholderiales</taxon>
        <taxon>Burkholderiaceae</taxon>
        <taxon>Paraburkholderia</taxon>
    </lineage>
</organism>
<dbReference type="InterPro" id="IPR000914">
    <property type="entry name" value="SBP_5_dom"/>
</dbReference>
<keyword evidence="1" id="KW-0238">DNA-binding</keyword>
<dbReference type="Gene3D" id="3.40.190.10">
    <property type="entry name" value="Periplasmic binding protein-like II"/>
    <property type="match status" value="1"/>
</dbReference>
<dbReference type="GO" id="GO:1904680">
    <property type="term" value="F:peptide transmembrane transporter activity"/>
    <property type="evidence" value="ECO:0007669"/>
    <property type="project" value="TreeGrafter"/>
</dbReference>
<evidence type="ECO:0000313" key="4">
    <source>
        <dbReference type="EMBL" id="SIN98828.1"/>
    </source>
</evidence>
<gene>
    <name evidence="4" type="ORF">SAMN05444168_1870</name>
</gene>
<dbReference type="EMBL" id="FSRM01000001">
    <property type="protein sequence ID" value="SIN98828.1"/>
    <property type="molecule type" value="Genomic_DNA"/>
</dbReference>
<dbReference type="AlphaFoldDB" id="A0A1N6FU95"/>
<dbReference type="Pfam" id="PF12793">
    <property type="entry name" value="SgrR_N"/>
    <property type="match status" value="1"/>
</dbReference>
<dbReference type="Gene3D" id="3.10.105.10">
    <property type="entry name" value="Dipeptide-binding Protein, Domain 3"/>
    <property type="match status" value="1"/>
</dbReference>
<dbReference type="PANTHER" id="PTHR30290:SF72">
    <property type="entry name" value="HTH-TYPE TRANSCRIPTIONAL REGULATOR SGRR"/>
    <property type="match status" value="1"/>
</dbReference>
<accession>A0A1N6FU95</accession>
<dbReference type="PANTHER" id="PTHR30290">
    <property type="entry name" value="PERIPLASMIC BINDING COMPONENT OF ABC TRANSPORTER"/>
    <property type="match status" value="1"/>
</dbReference>
<dbReference type="InterPro" id="IPR025370">
    <property type="entry name" value="SgrR_HTH_N"/>
</dbReference>
<feature type="domain" description="Solute-binding protein family 5" evidence="2">
    <location>
        <begin position="164"/>
        <end position="315"/>
    </location>
</feature>
<evidence type="ECO:0000259" key="2">
    <source>
        <dbReference type="Pfam" id="PF00496"/>
    </source>
</evidence>
<evidence type="ECO:0000259" key="3">
    <source>
        <dbReference type="Pfam" id="PF12793"/>
    </source>
</evidence>
<proteinExistence type="predicted"/>
<dbReference type="GO" id="GO:0015833">
    <property type="term" value="P:peptide transport"/>
    <property type="evidence" value="ECO:0007669"/>
    <property type="project" value="TreeGrafter"/>
</dbReference>
<reference evidence="4 5" key="1">
    <citation type="submission" date="2016-11" db="EMBL/GenBank/DDBJ databases">
        <authorList>
            <person name="Jaros S."/>
            <person name="Januszkiewicz K."/>
            <person name="Wedrychowicz H."/>
        </authorList>
    </citation>
    <scope>NUCLEOTIDE SEQUENCE [LARGE SCALE GENOMIC DNA]</scope>
    <source>
        <strain evidence="4 5">GAS86</strain>
    </source>
</reference>
<dbReference type="InterPro" id="IPR039424">
    <property type="entry name" value="SBP_5"/>
</dbReference>
<feature type="domain" description="Transcriptional regulator SgrR N-terminal HTH" evidence="3">
    <location>
        <begin position="2"/>
        <end position="102"/>
    </location>
</feature>
<name>A0A1N6FU95_9BURK</name>